<dbReference type="Proteomes" id="UP000196594">
    <property type="component" value="Unassembled WGS sequence"/>
</dbReference>
<evidence type="ECO:0000313" key="2">
    <source>
        <dbReference type="EMBL" id="OUZ40918.1"/>
    </source>
</evidence>
<dbReference type="Gene3D" id="3.20.100.30">
    <property type="entry name" value="VTC, catalytic tunnel domain"/>
    <property type="match status" value="1"/>
</dbReference>
<gene>
    <name evidence="2" type="ORF">CBM15_03310</name>
</gene>
<dbReference type="RefSeq" id="WP_193433744.1">
    <property type="nucleotide sequence ID" value="NZ_JAFBEY010000002.1"/>
</dbReference>
<sequence>MVRKQTSYNPNGRSEMKFGITYIDYQILKMKLRHMMKLDPHANANGRYLIRSCYFDNFDNKVMNEKKEGFLNRDKYRVRIYNKSDAVIHLERKSKRNNQTYKSKCPLTKKEFEQLRVNDFEWMKDDERSLIRDLYKDIRLYHLKPTTVVDYEREAYLYEHGNVRITFDCKVQTSLRNTDMFDKNLPMVDVLDQNEVILEVKYDEYLPAIIKMLLQGIHTRHEAYSKYQLSRMFG</sequence>
<keyword evidence="3" id="KW-1185">Reference proteome</keyword>
<dbReference type="EMBL" id="NHNT01000001">
    <property type="protein sequence ID" value="OUZ40918.1"/>
    <property type="molecule type" value="Genomic_DNA"/>
</dbReference>
<evidence type="ECO:0000259" key="1">
    <source>
        <dbReference type="Pfam" id="PF09359"/>
    </source>
</evidence>
<protein>
    <submittedName>
        <fullName evidence="2">Molecular chaperone</fullName>
    </submittedName>
</protein>
<organism evidence="2 3">
    <name type="scientific">Solibacillus kalamii</name>
    <dbReference type="NCBI Taxonomy" id="1748298"/>
    <lineage>
        <taxon>Bacteria</taxon>
        <taxon>Bacillati</taxon>
        <taxon>Bacillota</taxon>
        <taxon>Bacilli</taxon>
        <taxon>Bacillales</taxon>
        <taxon>Caryophanaceae</taxon>
        <taxon>Solibacillus</taxon>
    </lineage>
</organism>
<dbReference type="CDD" id="cd07750">
    <property type="entry name" value="PolyPPase_VTC_like"/>
    <property type="match status" value="1"/>
</dbReference>
<name>A0ABX3ZMD1_9BACL</name>
<dbReference type="InterPro" id="IPR042267">
    <property type="entry name" value="VTC_sf"/>
</dbReference>
<dbReference type="InterPro" id="IPR018966">
    <property type="entry name" value="VTC_domain"/>
</dbReference>
<dbReference type="Pfam" id="PF09359">
    <property type="entry name" value="VTC"/>
    <property type="match status" value="1"/>
</dbReference>
<feature type="domain" description="VTC" evidence="1">
    <location>
        <begin position="13"/>
        <end position="229"/>
    </location>
</feature>
<comment type="caution">
    <text evidence="2">The sequence shown here is derived from an EMBL/GenBank/DDBJ whole genome shotgun (WGS) entry which is preliminary data.</text>
</comment>
<proteinExistence type="predicted"/>
<evidence type="ECO:0000313" key="3">
    <source>
        <dbReference type="Proteomes" id="UP000196594"/>
    </source>
</evidence>
<reference evidence="2 3" key="1">
    <citation type="journal article" date="2017" name="Int. J. Syst. Evol. Microbiol.">
        <title>Solibacillus kalamii sp. nov., isolated from a high-efficiency particulate arrestance filter system used in the International Space Station.</title>
        <authorList>
            <person name="Checinska Sielaff A."/>
            <person name="Kumar R.M."/>
            <person name="Pal D."/>
            <person name="Mayilraj S."/>
            <person name="Venkateswaran K."/>
        </authorList>
    </citation>
    <scope>NUCLEOTIDE SEQUENCE [LARGE SCALE GENOMIC DNA]</scope>
    <source>
        <strain evidence="2 3">ISSFR-015</strain>
    </source>
</reference>
<accession>A0ABX3ZMD1</accession>